<keyword evidence="2" id="KW-1185">Reference proteome</keyword>
<organism evidence="1 2">
    <name type="scientific">Smallanthus sonchifolius</name>
    <dbReference type="NCBI Taxonomy" id="185202"/>
    <lineage>
        <taxon>Eukaryota</taxon>
        <taxon>Viridiplantae</taxon>
        <taxon>Streptophyta</taxon>
        <taxon>Embryophyta</taxon>
        <taxon>Tracheophyta</taxon>
        <taxon>Spermatophyta</taxon>
        <taxon>Magnoliopsida</taxon>
        <taxon>eudicotyledons</taxon>
        <taxon>Gunneridae</taxon>
        <taxon>Pentapetalae</taxon>
        <taxon>asterids</taxon>
        <taxon>campanulids</taxon>
        <taxon>Asterales</taxon>
        <taxon>Asteraceae</taxon>
        <taxon>Asteroideae</taxon>
        <taxon>Heliantheae alliance</taxon>
        <taxon>Millerieae</taxon>
        <taxon>Smallanthus</taxon>
    </lineage>
</organism>
<dbReference type="Proteomes" id="UP001056120">
    <property type="component" value="Linkage Group LG19"/>
</dbReference>
<proteinExistence type="predicted"/>
<reference evidence="2" key="1">
    <citation type="journal article" date="2022" name="Mol. Ecol. Resour.">
        <title>The genomes of chicory, endive, great burdock and yacon provide insights into Asteraceae palaeo-polyploidization history and plant inulin production.</title>
        <authorList>
            <person name="Fan W."/>
            <person name="Wang S."/>
            <person name="Wang H."/>
            <person name="Wang A."/>
            <person name="Jiang F."/>
            <person name="Liu H."/>
            <person name="Zhao H."/>
            <person name="Xu D."/>
            <person name="Zhang Y."/>
        </authorList>
    </citation>
    <scope>NUCLEOTIDE SEQUENCE [LARGE SCALE GENOMIC DNA]</scope>
    <source>
        <strain evidence="2">cv. Yunnan</strain>
    </source>
</reference>
<reference evidence="1 2" key="2">
    <citation type="journal article" date="2022" name="Mol. Ecol. Resour.">
        <title>The genomes of chicory, endive, great burdock and yacon provide insights into Asteraceae paleo-polyploidization history and plant inulin production.</title>
        <authorList>
            <person name="Fan W."/>
            <person name="Wang S."/>
            <person name="Wang H."/>
            <person name="Wang A."/>
            <person name="Jiang F."/>
            <person name="Liu H."/>
            <person name="Zhao H."/>
            <person name="Xu D."/>
            <person name="Zhang Y."/>
        </authorList>
    </citation>
    <scope>NUCLEOTIDE SEQUENCE [LARGE SCALE GENOMIC DNA]</scope>
    <source>
        <strain evidence="2">cv. Yunnan</strain>
        <tissue evidence="1">Leaves</tissue>
    </source>
</reference>
<gene>
    <name evidence="1" type="ORF">L1987_58220</name>
</gene>
<sequence>MWVESRREKKNWFEKGHLKAGRCPWSVKHCRCLVVVAALIATASFAAAFTMLGGLESSDGSKKGTPFLLREPAFQVFVVTNAIAFSYSCCSLLRYIELLLYSNRYDELSPIDGKVETMYLLTTLALVAMTFAFVTGVYVVLTPSPVLAIP</sequence>
<protein>
    <submittedName>
        <fullName evidence="1">Uncharacterized protein</fullName>
    </submittedName>
</protein>
<comment type="caution">
    <text evidence="1">The sequence shown here is derived from an EMBL/GenBank/DDBJ whole genome shotgun (WGS) entry which is preliminary data.</text>
</comment>
<dbReference type="EMBL" id="CM042036">
    <property type="protein sequence ID" value="KAI3745118.1"/>
    <property type="molecule type" value="Genomic_DNA"/>
</dbReference>
<accession>A0ACB9DEM9</accession>
<name>A0ACB9DEM9_9ASTR</name>
<evidence type="ECO:0000313" key="1">
    <source>
        <dbReference type="EMBL" id="KAI3745118.1"/>
    </source>
</evidence>
<evidence type="ECO:0000313" key="2">
    <source>
        <dbReference type="Proteomes" id="UP001056120"/>
    </source>
</evidence>